<gene>
    <name evidence="2" type="ORF">PMAYCL1PPCAC_05922</name>
</gene>
<keyword evidence="1" id="KW-0812">Transmembrane</keyword>
<dbReference type="PANTHER" id="PTHR45830:SF15">
    <property type="entry name" value="SERPENTINE RECEPTOR, CLASS I"/>
    <property type="match status" value="1"/>
</dbReference>
<evidence type="ECO:0000313" key="2">
    <source>
        <dbReference type="EMBL" id="GMR35727.1"/>
    </source>
</evidence>
<dbReference type="InterPro" id="IPR019422">
    <property type="entry name" value="7TM_GPCR_serpentine_rcpt_Srh"/>
</dbReference>
<keyword evidence="1" id="KW-1133">Transmembrane helix</keyword>
<feature type="transmembrane region" description="Helical" evidence="1">
    <location>
        <begin position="12"/>
        <end position="35"/>
    </location>
</feature>
<name>A0AAN4ZDF3_9BILA</name>
<dbReference type="EMBL" id="BTRK01000002">
    <property type="protein sequence ID" value="GMR35727.1"/>
    <property type="molecule type" value="Genomic_DNA"/>
</dbReference>
<keyword evidence="3" id="KW-1185">Reference proteome</keyword>
<dbReference type="PANTHER" id="PTHR45830">
    <property type="entry name" value="SERPENTINE RECEPTOR, CLASS I"/>
    <property type="match status" value="1"/>
</dbReference>
<sequence length="88" mass="9927">PKDSRNYLRFLVHVQIWVTILDILLCFLLVPVPLFPFVGTLWFGALRNTGVDPHYLVLILIAVGNVAASINICFHYRYEAILSAAQAD</sequence>
<evidence type="ECO:0000256" key="1">
    <source>
        <dbReference type="SAM" id="Phobius"/>
    </source>
</evidence>
<comment type="caution">
    <text evidence="2">The sequence shown here is derived from an EMBL/GenBank/DDBJ whole genome shotgun (WGS) entry which is preliminary data.</text>
</comment>
<dbReference type="Pfam" id="PF10318">
    <property type="entry name" value="7TM_GPCR_Srh"/>
    <property type="match status" value="1"/>
</dbReference>
<dbReference type="Proteomes" id="UP001328107">
    <property type="component" value="Unassembled WGS sequence"/>
</dbReference>
<accession>A0AAN4ZDF3</accession>
<organism evidence="2 3">
    <name type="scientific">Pristionchus mayeri</name>
    <dbReference type="NCBI Taxonomy" id="1317129"/>
    <lineage>
        <taxon>Eukaryota</taxon>
        <taxon>Metazoa</taxon>
        <taxon>Ecdysozoa</taxon>
        <taxon>Nematoda</taxon>
        <taxon>Chromadorea</taxon>
        <taxon>Rhabditida</taxon>
        <taxon>Rhabditina</taxon>
        <taxon>Diplogasteromorpha</taxon>
        <taxon>Diplogasteroidea</taxon>
        <taxon>Neodiplogasteridae</taxon>
        <taxon>Pristionchus</taxon>
    </lineage>
</organism>
<dbReference type="AlphaFoldDB" id="A0AAN4ZDF3"/>
<protein>
    <recommendedName>
        <fullName evidence="4">G protein-coupled receptor</fullName>
    </recommendedName>
</protein>
<proteinExistence type="predicted"/>
<keyword evidence="1" id="KW-0472">Membrane</keyword>
<feature type="non-terminal residue" evidence="2">
    <location>
        <position position="88"/>
    </location>
</feature>
<evidence type="ECO:0000313" key="3">
    <source>
        <dbReference type="Proteomes" id="UP001328107"/>
    </source>
</evidence>
<feature type="non-terminal residue" evidence="2">
    <location>
        <position position="1"/>
    </location>
</feature>
<evidence type="ECO:0008006" key="4">
    <source>
        <dbReference type="Google" id="ProtNLM"/>
    </source>
</evidence>
<feature type="transmembrane region" description="Helical" evidence="1">
    <location>
        <begin position="55"/>
        <end position="74"/>
    </location>
</feature>
<reference evidence="3" key="1">
    <citation type="submission" date="2022-10" db="EMBL/GenBank/DDBJ databases">
        <title>Genome assembly of Pristionchus species.</title>
        <authorList>
            <person name="Yoshida K."/>
            <person name="Sommer R.J."/>
        </authorList>
    </citation>
    <scope>NUCLEOTIDE SEQUENCE [LARGE SCALE GENOMIC DNA]</scope>
    <source>
        <strain evidence="3">RS5460</strain>
    </source>
</reference>